<dbReference type="OrthoDB" id="4653208at2759"/>
<evidence type="ECO:0000313" key="3">
    <source>
        <dbReference type="Proteomes" id="UP000327118"/>
    </source>
</evidence>
<evidence type="ECO:0000256" key="1">
    <source>
        <dbReference type="SAM" id="MobiDB-lite"/>
    </source>
</evidence>
<evidence type="ECO:0000313" key="2">
    <source>
        <dbReference type="EMBL" id="KAE8348115.1"/>
    </source>
</evidence>
<protein>
    <recommendedName>
        <fullName evidence="4">Peptidase A2 domain-containing protein</fullName>
    </recommendedName>
</protein>
<reference evidence="3" key="1">
    <citation type="submission" date="2019-04" db="EMBL/GenBank/DDBJ databases">
        <title>Friends and foes A comparative genomics studyof 23 Aspergillus species from section Flavi.</title>
        <authorList>
            <consortium name="DOE Joint Genome Institute"/>
            <person name="Kjaerbolling I."/>
            <person name="Vesth T."/>
            <person name="Frisvad J.C."/>
            <person name="Nybo J.L."/>
            <person name="Theobald S."/>
            <person name="Kildgaard S."/>
            <person name="Isbrandt T."/>
            <person name="Kuo A."/>
            <person name="Sato A."/>
            <person name="Lyhne E.K."/>
            <person name="Kogle M.E."/>
            <person name="Wiebenga A."/>
            <person name="Kun R.S."/>
            <person name="Lubbers R.J."/>
            <person name="Makela M.R."/>
            <person name="Barry K."/>
            <person name="Chovatia M."/>
            <person name="Clum A."/>
            <person name="Daum C."/>
            <person name="Haridas S."/>
            <person name="He G."/>
            <person name="LaButti K."/>
            <person name="Lipzen A."/>
            <person name="Mondo S."/>
            <person name="Riley R."/>
            <person name="Salamov A."/>
            <person name="Simmons B.A."/>
            <person name="Magnuson J.K."/>
            <person name="Henrissat B."/>
            <person name="Mortensen U.H."/>
            <person name="Larsen T.O."/>
            <person name="Devries R.P."/>
            <person name="Grigoriev I.V."/>
            <person name="Machida M."/>
            <person name="Baker S.E."/>
            <person name="Andersen M.R."/>
        </authorList>
    </citation>
    <scope>NUCLEOTIDE SEQUENCE [LARGE SCALE GENOMIC DNA]</scope>
    <source>
        <strain evidence="3">CBS 553.77</strain>
    </source>
</reference>
<evidence type="ECO:0008006" key="4">
    <source>
        <dbReference type="Google" id="ProtNLM"/>
    </source>
</evidence>
<gene>
    <name evidence="2" type="ORF">BDV28DRAFT_165091</name>
</gene>
<dbReference type="Proteomes" id="UP000327118">
    <property type="component" value="Unassembled WGS sequence"/>
</dbReference>
<accession>A0A5N6YRH4</accession>
<sequence>MDMPEKYQPSLVLENVADHLRYYHDDLRVSLPTNHFTYEQALSVTIECVHGLPDRVILPTNNLARRAALRAIALENVEDEKKSTPSSSSHVIRTAGKLSTKDCPRPVSGERRALLKKRFEDTNDHPLGRPFILELHAPRTEDTLIGVVANVVISAVDWEPGMPECELKGIEMLWDTGAACTIITKDILDERFQAHLSGPTHKPYENRDGTRVQISFVLEFSNSLFAMDLIALVVDKDTVPNIRSGIILGQKACIDSLQYRSIPRSVLKAKGEAIDEKLWGDIILESYVDLDGTFKEID</sequence>
<dbReference type="EMBL" id="ML739751">
    <property type="protein sequence ID" value="KAE8348115.1"/>
    <property type="molecule type" value="Genomic_DNA"/>
</dbReference>
<organism evidence="2 3">
    <name type="scientific">Aspergillus coremiiformis</name>
    <dbReference type="NCBI Taxonomy" id="138285"/>
    <lineage>
        <taxon>Eukaryota</taxon>
        <taxon>Fungi</taxon>
        <taxon>Dikarya</taxon>
        <taxon>Ascomycota</taxon>
        <taxon>Pezizomycotina</taxon>
        <taxon>Eurotiomycetes</taxon>
        <taxon>Eurotiomycetidae</taxon>
        <taxon>Eurotiales</taxon>
        <taxon>Aspergillaceae</taxon>
        <taxon>Aspergillus</taxon>
        <taxon>Aspergillus subgen. Circumdati</taxon>
    </lineage>
</organism>
<proteinExistence type="predicted"/>
<name>A0A5N6YRH4_9EURO</name>
<dbReference type="AlphaFoldDB" id="A0A5N6YRH4"/>
<feature type="region of interest" description="Disordered" evidence="1">
    <location>
        <begin position="79"/>
        <end position="106"/>
    </location>
</feature>
<keyword evidence="3" id="KW-1185">Reference proteome</keyword>